<dbReference type="PANTHER" id="PTHR24220:SF685">
    <property type="entry name" value="ABC TRANSPORTER RELATED"/>
    <property type="match status" value="1"/>
</dbReference>
<dbReference type="GO" id="GO:0098796">
    <property type="term" value="C:membrane protein complex"/>
    <property type="evidence" value="ECO:0007669"/>
    <property type="project" value="UniProtKB-ARBA"/>
</dbReference>
<gene>
    <name evidence="5" type="ORF">A3F84_07190</name>
</gene>
<evidence type="ECO:0000256" key="1">
    <source>
        <dbReference type="ARBA" id="ARBA00022448"/>
    </source>
</evidence>
<dbReference type="FunFam" id="3.40.50.300:FF:000032">
    <property type="entry name" value="Export ABC transporter ATP-binding protein"/>
    <property type="match status" value="1"/>
</dbReference>
<organism evidence="5 6">
    <name type="scientific">Handelsmanbacteria sp. (strain RIFCSPLOWO2_12_FULL_64_10)</name>
    <dbReference type="NCBI Taxonomy" id="1817868"/>
    <lineage>
        <taxon>Bacteria</taxon>
        <taxon>Candidatus Handelsmaniibacteriota</taxon>
    </lineage>
</organism>
<dbReference type="GO" id="GO:0005524">
    <property type="term" value="F:ATP binding"/>
    <property type="evidence" value="ECO:0007669"/>
    <property type="project" value="UniProtKB-KW"/>
</dbReference>
<dbReference type="GO" id="GO:0016887">
    <property type="term" value="F:ATP hydrolysis activity"/>
    <property type="evidence" value="ECO:0007669"/>
    <property type="project" value="InterPro"/>
</dbReference>
<evidence type="ECO:0000256" key="2">
    <source>
        <dbReference type="ARBA" id="ARBA00022741"/>
    </source>
</evidence>
<name>A0A1F6CAT9_HANXR</name>
<evidence type="ECO:0000256" key="3">
    <source>
        <dbReference type="ARBA" id="ARBA00022840"/>
    </source>
</evidence>
<dbReference type="AlphaFoldDB" id="A0A1F6CAT9"/>
<dbReference type="InterPro" id="IPR027417">
    <property type="entry name" value="P-loop_NTPase"/>
</dbReference>
<dbReference type="SUPFAM" id="SSF52540">
    <property type="entry name" value="P-loop containing nucleoside triphosphate hydrolases"/>
    <property type="match status" value="1"/>
</dbReference>
<dbReference type="Proteomes" id="UP000178606">
    <property type="component" value="Unassembled WGS sequence"/>
</dbReference>
<dbReference type="EMBL" id="MFKF01000325">
    <property type="protein sequence ID" value="OGG46314.1"/>
    <property type="molecule type" value="Genomic_DNA"/>
</dbReference>
<dbReference type="GO" id="GO:0005886">
    <property type="term" value="C:plasma membrane"/>
    <property type="evidence" value="ECO:0007669"/>
    <property type="project" value="TreeGrafter"/>
</dbReference>
<comment type="caution">
    <text evidence="5">The sequence shown here is derived from an EMBL/GenBank/DDBJ whole genome shotgun (WGS) entry which is preliminary data.</text>
</comment>
<evidence type="ECO:0000313" key="6">
    <source>
        <dbReference type="Proteomes" id="UP000178606"/>
    </source>
</evidence>
<proteinExistence type="predicted"/>
<dbReference type="InterPro" id="IPR017911">
    <property type="entry name" value="MacB-like_ATP-bd"/>
</dbReference>
<feature type="domain" description="ABC transporter" evidence="4">
    <location>
        <begin position="2"/>
        <end position="219"/>
    </location>
</feature>
<protein>
    <submittedName>
        <fullName evidence="5">ABC transporter ATP-binding protein</fullName>
    </submittedName>
</protein>
<evidence type="ECO:0000313" key="5">
    <source>
        <dbReference type="EMBL" id="OGG46314.1"/>
    </source>
</evidence>
<dbReference type="PANTHER" id="PTHR24220">
    <property type="entry name" value="IMPORT ATP-BINDING PROTEIN"/>
    <property type="match status" value="1"/>
</dbReference>
<keyword evidence="1" id="KW-0813">Transport</keyword>
<evidence type="ECO:0000259" key="4">
    <source>
        <dbReference type="PROSITE" id="PS50893"/>
    </source>
</evidence>
<dbReference type="PROSITE" id="PS50893">
    <property type="entry name" value="ABC_TRANSPORTER_2"/>
    <property type="match status" value="1"/>
</dbReference>
<dbReference type="InterPro" id="IPR015854">
    <property type="entry name" value="ABC_transpr_LolD-like"/>
</dbReference>
<keyword evidence="3 5" id="KW-0067">ATP-binding</keyword>
<dbReference type="GO" id="GO:0022857">
    <property type="term" value="F:transmembrane transporter activity"/>
    <property type="evidence" value="ECO:0007669"/>
    <property type="project" value="TreeGrafter"/>
</dbReference>
<keyword evidence="2" id="KW-0547">Nucleotide-binding</keyword>
<reference evidence="5 6" key="1">
    <citation type="journal article" date="2016" name="Nat. Commun.">
        <title>Thousands of microbial genomes shed light on interconnected biogeochemical processes in an aquifer system.</title>
        <authorList>
            <person name="Anantharaman K."/>
            <person name="Brown C.T."/>
            <person name="Hug L.A."/>
            <person name="Sharon I."/>
            <person name="Castelle C.J."/>
            <person name="Probst A.J."/>
            <person name="Thomas B.C."/>
            <person name="Singh A."/>
            <person name="Wilkins M.J."/>
            <person name="Karaoz U."/>
            <person name="Brodie E.L."/>
            <person name="Williams K.H."/>
            <person name="Hubbard S.S."/>
            <person name="Banfield J.F."/>
        </authorList>
    </citation>
    <scope>NUCLEOTIDE SEQUENCE [LARGE SCALE GENOMIC DNA]</scope>
    <source>
        <strain evidence="6">RIFCSPLOWO2_12_FULL_64_10</strain>
    </source>
</reference>
<dbReference type="InterPro" id="IPR003593">
    <property type="entry name" value="AAA+_ATPase"/>
</dbReference>
<sequence length="219" mass="23316">MIEFRDVRRVFGRGSRQIAAVDGVSLTIEPGAFVALTGPSGSGKSTLLHLAAGLDRPTAGDIVVRGTSVASLGEPALTTFRRRTIGLVFQFFNLVPTMTLEENIALPLLLDGLTLADARPRARELAERVGLTARLEHRPDELSGGEMQRTAIARALAADPPVLLADEPTGNLDSANGKIVLDLLASLRSPDRVIVIATHDLRAAACADRRIGLRDGKVE</sequence>
<accession>A0A1F6CAT9</accession>
<dbReference type="SMART" id="SM00382">
    <property type="entry name" value="AAA"/>
    <property type="match status" value="1"/>
</dbReference>
<dbReference type="CDD" id="cd03255">
    <property type="entry name" value="ABC_MJ0796_LolCDE_FtsE"/>
    <property type="match status" value="1"/>
</dbReference>
<dbReference type="Pfam" id="PF00005">
    <property type="entry name" value="ABC_tran"/>
    <property type="match status" value="1"/>
</dbReference>
<dbReference type="InterPro" id="IPR003439">
    <property type="entry name" value="ABC_transporter-like_ATP-bd"/>
</dbReference>
<dbReference type="Gene3D" id="3.40.50.300">
    <property type="entry name" value="P-loop containing nucleotide triphosphate hydrolases"/>
    <property type="match status" value="1"/>
</dbReference>